<evidence type="ECO:0000313" key="2">
    <source>
        <dbReference type="EMBL" id="KAK9519892.1"/>
    </source>
</evidence>
<gene>
    <name evidence="2" type="ORF">VZT92_022593</name>
</gene>
<accession>A0AAW1ECS6</accession>
<feature type="region of interest" description="Disordered" evidence="1">
    <location>
        <begin position="66"/>
        <end position="87"/>
    </location>
</feature>
<reference evidence="2 3" key="1">
    <citation type="journal article" date="2024" name="Genome Biol. Evol.">
        <title>Chromosome-level genome assembly of the viviparous eelpout Zoarces viviparus.</title>
        <authorList>
            <person name="Fuhrmann N."/>
            <person name="Brasseur M.V."/>
            <person name="Bakowski C.E."/>
            <person name="Podsiadlowski L."/>
            <person name="Prost S."/>
            <person name="Krehenwinkel H."/>
            <person name="Mayer C."/>
        </authorList>
    </citation>
    <scope>NUCLEOTIDE SEQUENCE [LARGE SCALE GENOMIC DNA]</scope>
    <source>
        <strain evidence="2">NO-MEL_2022_Ind0_liver</strain>
    </source>
</reference>
<dbReference type="AlphaFoldDB" id="A0AAW1ECS6"/>
<proteinExistence type="predicted"/>
<sequence>MRASSAEPKVFPGERRQRSVNFFYVKIQSIDTTQVAGRSRMRSLNWYPSLLLPTGNQSWVVPSVQKGTESVSGGGGAALAEPHVCQR</sequence>
<evidence type="ECO:0000313" key="3">
    <source>
        <dbReference type="Proteomes" id="UP001488805"/>
    </source>
</evidence>
<organism evidence="2 3">
    <name type="scientific">Zoarces viviparus</name>
    <name type="common">Viviparous eelpout</name>
    <name type="synonym">Blennius viviparus</name>
    <dbReference type="NCBI Taxonomy" id="48416"/>
    <lineage>
        <taxon>Eukaryota</taxon>
        <taxon>Metazoa</taxon>
        <taxon>Chordata</taxon>
        <taxon>Craniata</taxon>
        <taxon>Vertebrata</taxon>
        <taxon>Euteleostomi</taxon>
        <taxon>Actinopterygii</taxon>
        <taxon>Neopterygii</taxon>
        <taxon>Teleostei</taxon>
        <taxon>Neoteleostei</taxon>
        <taxon>Acanthomorphata</taxon>
        <taxon>Eupercaria</taxon>
        <taxon>Perciformes</taxon>
        <taxon>Cottioidei</taxon>
        <taxon>Zoarcales</taxon>
        <taxon>Zoarcidae</taxon>
        <taxon>Zoarcinae</taxon>
        <taxon>Zoarces</taxon>
    </lineage>
</organism>
<keyword evidence="3" id="KW-1185">Reference proteome</keyword>
<name>A0AAW1ECS6_ZOAVI</name>
<dbReference type="Proteomes" id="UP001488805">
    <property type="component" value="Unassembled WGS sequence"/>
</dbReference>
<protein>
    <submittedName>
        <fullName evidence="2">Uncharacterized protein</fullName>
    </submittedName>
</protein>
<evidence type="ECO:0000256" key="1">
    <source>
        <dbReference type="SAM" id="MobiDB-lite"/>
    </source>
</evidence>
<dbReference type="EMBL" id="JBCEZU010000434">
    <property type="protein sequence ID" value="KAK9519892.1"/>
    <property type="molecule type" value="Genomic_DNA"/>
</dbReference>
<comment type="caution">
    <text evidence="2">The sequence shown here is derived from an EMBL/GenBank/DDBJ whole genome shotgun (WGS) entry which is preliminary data.</text>
</comment>